<dbReference type="EMBL" id="JABBFZ010000010">
    <property type="protein sequence ID" value="NML32723.1"/>
    <property type="molecule type" value="Genomic_DNA"/>
</dbReference>
<name>A0A7X9ZZI7_9BURK</name>
<dbReference type="SUPFAM" id="SSF103088">
    <property type="entry name" value="OmpA-like"/>
    <property type="match status" value="1"/>
</dbReference>
<organism evidence="5 6">
    <name type="scientific">Paraburkholderia antibiotica</name>
    <dbReference type="NCBI Taxonomy" id="2728839"/>
    <lineage>
        <taxon>Bacteria</taxon>
        <taxon>Pseudomonadati</taxon>
        <taxon>Pseudomonadota</taxon>
        <taxon>Betaproteobacteria</taxon>
        <taxon>Burkholderiales</taxon>
        <taxon>Burkholderiaceae</taxon>
        <taxon>Paraburkholderia</taxon>
    </lineage>
</organism>
<accession>A0A7X9ZZI7</accession>
<comment type="caution">
    <text evidence="5">The sequence shown here is derived from an EMBL/GenBank/DDBJ whole genome shotgun (WGS) entry which is preliminary data.</text>
</comment>
<dbReference type="PROSITE" id="PS51123">
    <property type="entry name" value="OMPA_2"/>
    <property type="match status" value="1"/>
</dbReference>
<evidence type="ECO:0000313" key="5">
    <source>
        <dbReference type="EMBL" id="NML32723.1"/>
    </source>
</evidence>
<keyword evidence="3" id="KW-0812">Transmembrane</keyword>
<keyword evidence="3" id="KW-1133">Transmembrane helix</keyword>
<proteinExistence type="predicted"/>
<evidence type="ECO:0000256" key="3">
    <source>
        <dbReference type="SAM" id="Phobius"/>
    </source>
</evidence>
<feature type="region of interest" description="Disordered" evidence="2">
    <location>
        <begin position="267"/>
        <end position="305"/>
    </location>
</feature>
<dbReference type="Pfam" id="PF00691">
    <property type="entry name" value="OmpA"/>
    <property type="match status" value="1"/>
</dbReference>
<evidence type="ECO:0000259" key="4">
    <source>
        <dbReference type="PROSITE" id="PS51123"/>
    </source>
</evidence>
<dbReference type="InterPro" id="IPR006665">
    <property type="entry name" value="OmpA-like"/>
</dbReference>
<dbReference type="AlphaFoldDB" id="A0A7X9ZZI7"/>
<dbReference type="PANTHER" id="PTHR30329">
    <property type="entry name" value="STATOR ELEMENT OF FLAGELLAR MOTOR COMPLEX"/>
    <property type="match status" value="1"/>
</dbReference>
<keyword evidence="1 3" id="KW-0472">Membrane</keyword>
<reference evidence="5 6" key="1">
    <citation type="submission" date="2020-04" db="EMBL/GenBank/DDBJ databases">
        <title>Paraburkholderia sp. G-4-1-8 isolated from soil.</title>
        <authorList>
            <person name="Dahal R.H."/>
        </authorList>
    </citation>
    <scope>NUCLEOTIDE SEQUENCE [LARGE SCALE GENOMIC DNA]</scope>
    <source>
        <strain evidence="5 6">G-4-1-8</strain>
    </source>
</reference>
<feature type="domain" description="OmpA-like" evidence="4">
    <location>
        <begin position="488"/>
        <end position="609"/>
    </location>
</feature>
<evidence type="ECO:0000256" key="2">
    <source>
        <dbReference type="SAM" id="MobiDB-lite"/>
    </source>
</evidence>
<evidence type="ECO:0000313" key="6">
    <source>
        <dbReference type="Proteomes" id="UP000583127"/>
    </source>
</evidence>
<protein>
    <submittedName>
        <fullName evidence="5">OmpA family protein</fullName>
    </submittedName>
</protein>
<evidence type="ECO:0000256" key="1">
    <source>
        <dbReference type="PROSITE-ProRule" id="PRU00473"/>
    </source>
</evidence>
<dbReference type="Proteomes" id="UP000583127">
    <property type="component" value="Unassembled WGS sequence"/>
</dbReference>
<keyword evidence="6" id="KW-1185">Reference proteome</keyword>
<dbReference type="CDD" id="cd07185">
    <property type="entry name" value="OmpA_C-like"/>
    <property type="match status" value="1"/>
</dbReference>
<dbReference type="RefSeq" id="WP_169498972.1">
    <property type="nucleotide sequence ID" value="NZ_JABBFZ010000010.1"/>
</dbReference>
<feature type="compositionally biased region" description="Polar residues" evidence="2">
    <location>
        <begin position="267"/>
        <end position="298"/>
    </location>
</feature>
<dbReference type="InterPro" id="IPR050330">
    <property type="entry name" value="Bact_OuterMem_StrucFunc"/>
</dbReference>
<dbReference type="GO" id="GO:0016020">
    <property type="term" value="C:membrane"/>
    <property type="evidence" value="ECO:0007669"/>
    <property type="project" value="UniProtKB-UniRule"/>
</dbReference>
<dbReference type="Gene3D" id="3.30.1330.60">
    <property type="entry name" value="OmpA-like domain"/>
    <property type="match status" value="1"/>
</dbReference>
<dbReference type="PANTHER" id="PTHR30329:SF21">
    <property type="entry name" value="LIPOPROTEIN YIAD-RELATED"/>
    <property type="match status" value="1"/>
</dbReference>
<sequence>MKHIDLVKALQSVFSQPVLGQLSVRFGLSADILKSVIDRAAPALVSALMVAGSMPGAVENLFAALMSAQVNARIDGELAEIASTTAGLKSLEERGQSFVRDAMSVTPWELSDFVASTSGIPTQAAYAMTGVIVATLSGVLKRHILIEQGSSSALPLLLAAQWPSIQSEFSDALASTLHFDSAIEFCDTIPAQLRVLSGNLKRAEETKKAEETKCEEPVDSAVLTRTAPPRIKRKVIAGLLVVAGGASAIACGLYYAQRSQSAVELNNTTSIQKPVPRETTSNTSQKEVTGSAGTSSPMTADVSTTTSVASEAVVAGPVATSSPSPSTSASASGSTALSFASNGAAPDKPHHARFGFGVGRTGVANVYATVTSGSEENRLRQILNRGLGSGHYTADIVVDTKSSADWIAHSEALVPLMRIARSDMTINDRNIELGGAAAQADAHWVPRIRAMFGPRYNVGIFDAAKAVSSSTAAFKTGIENLPTTGNCDSIDRVLNIQVVDFARGSGHIPQSATDNLSETARVLKACAARGQTIALTIESFTDNVGDPKANLDLSAKRAAAVRTFLVERGVAAASLDAKGYGISRPIASNATARGRFANRRIIFVPGTTS</sequence>
<feature type="transmembrane region" description="Helical" evidence="3">
    <location>
        <begin position="235"/>
        <end position="256"/>
    </location>
</feature>
<gene>
    <name evidence="5" type="ORF">HHL14_18005</name>
</gene>
<dbReference type="InterPro" id="IPR036737">
    <property type="entry name" value="OmpA-like_sf"/>
</dbReference>